<dbReference type="InterPro" id="IPR029063">
    <property type="entry name" value="SAM-dependent_MTases_sf"/>
</dbReference>
<dbReference type="RefSeq" id="WP_189351431.1">
    <property type="nucleotide sequence ID" value="NZ_BMXK01000016.1"/>
</dbReference>
<dbReference type="Gene3D" id="1.10.10.10">
    <property type="entry name" value="Winged helix-like DNA-binding domain superfamily/Winged helix DNA-binding domain"/>
    <property type="match status" value="1"/>
</dbReference>
<dbReference type="Pfam" id="PF13649">
    <property type="entry name" value="Methyltransf_25"/>
    <property type="match status" value="1"/>
</dbReference>
<evidence type="ECO:0000259" key="1">
    <source>
        <dbReference type="Pfam" id="PF13649"/>
    </source>
</evidence>
<protein>
    <submittedName>
        <fullName evidence="3">SAM-dependent methyltransferase</fullName>
    </submittedName>
</protein>
<dbReference type="InterPro" id="IPR053173">
    <property type="entry name" value="SAM-binding_MTase"/>
</dbReference>
<evidence type="ECO:0000259" key="2">
    <source>
        <dbReference type="Pfam" id="PF21320"/>
    </source>
</evidence>
<comment type="caution">
    <text evidence="3">The sequence shown here is derived from an EMBL/GenBank/DDBJ whole genome shotgun (WGS) entry which is preliminary data.</text>
</comment>
<dbReference type="InterPro" id="IPR036388">
    <property type="entry name" value="WH-like_DNA-bd_sf"/>
</dbReference>
<dbReference type="InterPro" id="IPR048711">
    <property type="entry name" value="WHD_Rv2258c"/>
</dbReference>
<dbReference type="Pfam" id="PF21320">
    <property type="entry name" value="WHD_Rv2258c"/>
    <property type="match status" value="1"/>
</dbReference>
<keyword evidence="3" id="KW-0489">Methyltransferase</keyword>
<keyword evidence="4" id="KW-1185">Reference proteome</keyword>
<evidence type="ECO:0000313" key="3">
    <source>
        <dbReference type="EMBL" id="GHD13152.1"/>
    </source>
</evidence>
<dbReference type="PANTHER" id="PTHR45128">
    <property type="entry name" value="METHYLTRANSFERASE TYPE 11"/>
    <property type="match status" value="1"/>
</dbReference>
<organism evidence="3 4">
    <name type="scientific">Zhihengliuella salsuginis</name>
    <dbReference type="NCBI Taxonomy" id="578222"/>
    <lineage>
        <taxon>Bacteria</taxon>
        <taxon>Bacillati</taxon>
        <taxon>Actinomycetota</taxon>
        <taxon>Actinomycetes</taxon>
        <taxon>Micrococcales</taxon>
        <taxon>Micrococcaceae</taxon>
        <taxon>Zhihengliuella</taxon>
    </lineage>
</organism>
<dbReference type="CDD" id="cd02440">
    <property type="entry name" value="AdoMet_MTases"/>
    <property type="match status" value="1"/>
</dbReference>
<dbReference type="Proteomes" id="UP000642819">
    <property type="component" value="Unassembled WGS sequence"/>
</dbReference>
<name>A0ABQ3GKT9_9MICC</name>
<dbReference type="GO" id="GO:0032259">
    <property type="term" value="P:methylation"/>
    <property type="evidence" value="ECO:0007669"/>
    <property type="project" value="UniProtKB-KW"/>
</dbReference>
<dbReference type="PANTHER" id="PTHR45128:SF2">
    <property type="entry name" value="METHYLTRANSFERASE DOMAIN-CONTAINING PROTEIN"/>
    <property type="match status" value="1"/>
</dbReference>
<reference evidence="4" key="1">
    <citation type="journal article" date="2019" name="Int. J. Syst. Evol. Microbiol.">
        <title>The Global Catalogue of Microorganisms (GCM) 10K type strain sequencing project: providing services to taxonomists for standard genome sequencing and annotation.</title>
        <authorList>
            <consortium name="The Broad Institute Genomics Platform"/>
            <consortium name="The Broad Institute Genome Sequencing Center for Infectious Disease"/>
            <person name="Wu L."/>
            <person name="Ma J."/>
        </authorList>
    </citation>
    <scope>NUCLEOTIDE SEQUENCE [LARGE SCALE GENOMIC DNA]</scope>
    <source>
        <strain evidence="4">KCTC 19466</strain>
    </source>
</reference>
<dbReference type="Gene3D" id="3.40.50.150">
    <property type="entry name" value="Vaccinia Virus protein VP39"/>
    <property type="match status" value="1"/>
</dbReference>
<dbReference type="SUPFAM" id="SSF46785">
    <property type="entry name" value="Winged helix' DNA-binding domain"/>
    <property type="match status" value="1"/>
</dbReference>
<dbReference type="InterPro" id="IPR036390">
    <property type="entry name" value="WH_DNA-bd_sf"/>
</dbReference>
<dbReference type="SUPFAM" id="SSF53335">
    <property type="entry name" value="S-adenosyl-L-methionine-dependent methyltransferases"/>
    <property type="match status" value="1"/>
</dbReference>
<proteinExistence type="predicted"/>
<sequence>MQNGEEPTTEELADRVFQAALGTIDIFSIHLGDRLGWYRSLADDGPATADELASRTGTHPRYAREWLEQQAVTGLLAADEGDPRRFTLPAAGVEVFTGEQSENYLAPLARMFMAAAAQAPALVEAYRTGGGVGWEHLGPDGRESQADMNRPWFENRLAGALQSTPDADALLRPDGAQIADVGSGAGWSTIALARAYPGARLHGYDVDAASVELARRNAGADPSVAGRIAFSLADAADLPEARFDAVFAFECLHDMPQPVEVLAAARRSLRPGGAVIVMDEAVADEFTAPGDDVERLMYGFSLGVCLPDGMNHRPTAATGTVIRRRVLEGYARQAGFTRTDVLPIEDFGFWRFYLLRG</sequence>
<gene>
    <name evidence="3" type="ORF">GCM10008096_29090</name>
</gene>
<evidence type="ECO:0000313" key="4">
    <source>
        <dbReference type="Proteomes" id="UP000642819"/>
    </source>
</evidence>
<dbReference type="EMBL" id="BMXK01000016">
    <property type="protein sequence ID" value="GHD13152.1"/>
    <property type="molecule type" value="Genomic_DNA"/>
</dbReference>
<feature type="domain" description="Methyltransferase" evidence="1">
    <location>
        <begin position="178"/>
        <end position="273"/>
    </location>
</feature>
<dbReference type="InterPro" id="IPR041698">
    <property type="entry name" value="Methyltransf_25"/>
</dbReference>
<feature type="domain" description="S-adenosylmethionine-dependent methyltransferase Rv2258c-like winged HTH" evidence="2">
    <location>
        <begin position="29"/>
        <end position="91"/>
    </location>
</feature>
<keyword evidence="3" id="KW-0808">Transferase</keyword>
<accession>A0ABQ3GKT9</accession>
<dbReference type="GO" id="GO:0008168">
    <property type="term" value="F:methyltransferase activity"/>
    <property type="evidence" value="ECO:0007669"/>
    <property type="project" value="UniProtKB-KW"/>
</dbReference>